<dbReference type="InterPro" id="IPR007110">
    <property type="entry name" value="Ig-like_dom"/>
</dbReference>
<dbReference type="CDD" id="cd00096">
    <property type="entry name" value="Ig"/>
    <property type="match status" value="1"/>
</dbReference>
<keyword evidence="6" id="KW-0393">Immunoglobulin domain</keyword>
<evidence type="ECO:0000313" key="9">
    <source>
        <dbReference type="Ensembl" id="ENSAPLP00020007049.1"/>
    </source>
</evidence>
<dbReference type="InterPro" id="IPR013783">
    <property type="entry name" value="Ig-like_fold"/>
</dbReference>
<feature type="domain" description="Ig-like" evidence="8">
    <location>
        <begin position="36"/>
        <end position="134"/>
    </location>
</feature>
<feature type="region of interest" description="Disordered" evidence="7">
    <location>
        <begin position="225"/>
        <end position="247"/>
    </location>
</feature>
<dbReference type="FunFam" id="2.60.40.10:FF:000211">
    <property type="entry name" value="Obscurin-like protein 1"/>
    <property type="match status" value="2"/>
</dbReference>
<evidence type="ECO:0000256" key="1">
    <source>
        <dbReference type="ARBA" id="ARBA00004496"/>
    </source>
</evidence>
<accession>A0A8B9SJ83</accession>
<keyword evidence="4" id="KW-0677">Repeat</keyword>
<sequence length="345" mass="38184">MVAGERCQLRQDGRVHSLVLCNVAKEDAGVYTCLSPNDQMQFDVSVRELQVKFLRGLSDVRARQGETVVLWCELCKARGDVVWLKDGRPLAPDTRREVRVQGRERSLVLSRVGPEDAGEYCCESNDDRTLATLTVQVPRVVEIIAELHSLTVLEGDDATFKCMVSPEDVAVAWQLNGQPVVPSERLLVAKSGLCHSLTIRRCQPADAATVTANAEGLLSTARLSVQGEREGDEGTDPHGQPRGRTLTPCPHLVPAEAQVLFVRKLRDVVAEEEQDACLEVEVSHEAAEVQWLKQGVLLQPSGKHQLQESGRRRTLTIRSVSPSDRGTYRCESLHDRTQAKLSVER</sequence>
<reference evidence="9" key="1">
    <citation type="submission" date="2019-08" db="EMBL/GenBank/DDBJ databases">
        <title>Three high-quality genomes provides insights into domestication of ducks.</title>
        <authorList>
            <person name="Hou Z.C."/>
            <person name="Zhu F."/>
            <person name="Yin Z.T."/>
            <person name="Zhang F."/>
        </authorList>
    </citation>
    <scope>NUCLEOTIDE SEQUENCE [LARGE SCALE GENOMIC DNA]</scope>
</reference>
<dbReference type="InterPro" id="IPR003598">
    <property type="entry name" value="Ig_sub2"/>
</dbReference>
<dbReference type="SMART" id="SM00409">
    <property type="entry name" value="IG"/>
    <property type="match status" value="3"/>
</dbReference>
<dbReference type="SMART" id="SM00408">
    <property type="entry name" value="IGc2"/>
    <property type="match status" value="2"/>
</dbReference>
<dbReference type="InterPro" id="IPR052385">
    <property type="entry name" value="Obscurin/Obscurin-like_Reg"/>
</dbReference>
<protein>
    <recommendedName>
        <fullName evidence="8">Ig-like domain-containing protein</fullName>
    </recommendedName>
</protein>
<reference evidence="9" key="3">
    <citation type="submission" date="2025-09" db="UniProtKB">
        <authorList>
            <consortium name="Ensembl"/>
        </authorList>
    </citation>
    <scope>IDENTIFICATION</scope>
</reference>
<keyword evidence="3" id="KW-0597">Phosphoprotein</keyword>
<evidence type="ECO:0000256" key="6">
    <source>
        <dbReference type="ARBA" id="ARBA00023319"/>
    </source>
</evidence>
<dbReference type="AlphaFoldDB" id="A0A8B9SJ83"/>
<feature type="domain" description="Ig-like" evidence="8">
    <location>
        <begin position="138"/>
        <end position="342"/>
    </location>
</feature>
<evidence type="ECO:0000256" key="5">
    <source>
        <dbReference type="ARBA" id="ARBA00023157"/>
    </source>
</evidence>
<comment type="subcellular location">
    <subcellularLocation>
        <location evidence="1">Cytoplasm</location>
    </subcellularLocation>
</comment>
<reference evidence="9" key="2">
    <citation type="submission" date="2025-08" db="UniProtKB">
        <authorList>
            <consortium name="Ensembl"/>
        </authorList>
    </citation>
    <scope>IDENTIFICATION</scope>
</reference>
<dbReference type="FunFam" id="2.60.40.10:FF:001652">
    <property type="entry name" value="Uncharacterized protein"/>
    <property type="match status" value="1"/>
</dbReference>
<dbReference type="Pfam" id="PF07679">
    <property type="entry name" value="I-set"/>
    <property type="match status" value="3"/>
</dbReference>
<evidence type="ECO:0000256" key="4">
    <source>
        <dbReference type="ARBA" id="ARBA00022737"/>
    </source>
</evidence>
<dbReference type="InterPro" id="IPR036179">
    <property type="entry name" value="Ig-like_dom_sf"/>
</dbReference>
<dbReference type="PROSITE" id="PS50835">
    <property type="entry name" value="IG_LIKE"/>
    <property type="match status" value="2"/>
</dbReference>
<evidence type="ECO:0000256" key="3">
    <source>
        <dbReference type="ARBA" id="ARBA00022553"/>
    </source>
</evidence>
<dbReference type="SUPFAM" id="SSF48726">
    <property type="entry name" value="Immunoglobulin"/>
    <property type="match status" value="4"/>
</dbReference>
<evidence type="ECO:0000256" key="7">
    <source>
        <dbReference type="SAM" id="MobiDB-lite"/>
    </source>
</evidence>
<dbReference type="PANTHER" id="PTHR35971">
    <property type="entry name" value="SI:DKEY-31G6.6"/>
    <property type="match status" value="1"/>
</dbReference>
<dbReference type="InterPro" id="IPR013098">
    <property type="entry name" value="Ig_I-set"/>
</dbReference>
<keyword evidence="5" id="KW-1015">Disulfide bond</keyword>
<keyword evidence="2" id="KW-0963">Cytoplasm</keyword>
<dbReference type="Gene3D" id="2.60.40.10">
    <property type="entry name" value="Immunoglobulins"/>
    <property type="match status" value="4"/>
</dbReference>
<proteinExistence type="predicted"/>
<evidence type="ECO:0000256" key="2">
    <source>
        <dbReference type="ARBA" id="ARBA00022490"/>
    </source>
</evidence>
<organism evidence="9 10">
    <name type="scientific">Anas platyrhynchos</name>
    <name type="common">Mallard</name>
    <name type="synonym">Anas boschas</name>
    <dbReference type="NCBI Taxonomy" id="8839"/>
    <lineage>
        <taxon>Eukaryota</taxon>
        <taxon>Metazoa</taxon>
        <taxon>Chordata</taxon>
        <taxon>Craniata</taxon>
        <taxon>Vertebrata</taxon>
        <taxon>Euteleostomi</taxon>
        <taxon>Archelosauria</taxon>
        <taxon>Archosauria</taxon>
        <taxon>Dinosauria</taxon>
        <taxon>Saurischia</taxon>
        <taxon>Theropoda</taxon>
        <taxon>Coelurosauria</taxon>
        <taxon>Aves</taxon>
        <taxon>Neognathae</taxon>
        <taxon>Galloanserae</taxon>
        <taxon>Anseriformes</taxon>
        <taxon>Anatidae</taxon>
        <taxon>Anatinae</taxon>
        <taxon>Anas</taxon>
    </lineage>
</organism>
<dbReference type="Proteomes" id="UP000694400">
    <property type="component" value="Chromosome 6"/>
</dbReference>
<dbReference type="InterPro" id="IPR003599">
    <property type="entry name" value="Ig_sub"/>
</dbReference>
<evidence type="ECO:0000313" key="10">
    <source>
        <dbReference type="Proteomes" id="UP000694400"/>
    </source>
</evidence>
<dbReference type="PANTHER" id="PTHR35971:SF5">
    <property type="entry name" value="OBSCURIN LIKE CYTOSKELETAL ADAPTOR 1"/>
    <property type="match status" value="1"/>
</dbReference>
<dbReference type="GO" id="GO:0005737">
    <property type="term" value="C:cytoplasm"/>
    <property type="evidence" value="ECO:0007669"/>
    <property type="project" value="UniProtKB-SubCell"/>
</dbReference>
<name>A0A8B9SJ83_ANAPL</name>
<evidence type="ECO:0000259" key="8">
    <source>
        <dbReference type="PROSITE" id="PS50835"/>
    </source>
</evidence>
<dbReference type="Ensembl" id="ENSAPLT00020007573.1">
    <property type="protein sequence ID" value="ENSAPLP00020007049.1"/>
    <property type="gene ID" value="ENSAPLG00020005157.1"/>
</dbReference>